<sequence length="152" mass="16441">MQPCFRVVEKDEVALNIKLFARGTRRAACPETLQEVEDFVGPSGAARTADPLDLTATGPFISTLNSKIPGRLDVRPDPPHLRHAGNEDAEAREARPNAATLRGSFAALSQESGSYLAQLTPQNQRSWTSTTVHGPRFTLRLATDVIIGAYAS</sequence>
<name>A0A9P9XLQ4_9PEZI</name>
<proteinExistence type="predicted"/>
<dbReference type="Proteomes" id="UP001056436">
    <property type="component" value="Unassembled WGS sequence"/>
</dbReference>
<dbReference type="EMBL" id="SDAQ01000012">
    <property type="protein sequence ID" value="KAI3556432.1"/>
    <property type="molecule type" value="Genomic_DNA"/>
</dbReference>
<keyword evidence="2" id="KW-1185">Reference proteome</keyword>
<organism evidence="1 2">
    <name type="scientific">Colletotrichum abscissum</name>
    <dbReference type="NCBI Taxonomy" id="1671311"/>
    <lineage>
        <taxon>Eukaryota</taxon>
        <taxon>Fungi</taxon>
        <taxon>Dikarya</taxon>
        <taxon>Ascomycota</taxon>
        <taxon>Pezizomycotina</taxon>
        <taxon>Sordariomycetes</taxon>
        <taxon>Hypocreomycetidae</taxon>
        <taxon>Glomerellales</taxon>
        <taxon>Glomerellaceae</taxon>
        <taxon>Colletotrichum</taxon>
        <taxon>Colletotrichum acutatum species complex</taxon>
    </lineage>
</organism>
<dbReference type="AlphaFoldDB" id="A0A9P9XLQ4"/>
<comment type="caution">
    <text evidence="1">The sequence shown here is derived from an EMBL/GenBank/DDBJ whole genome shotgun (WGS) entry which is preliminary data.</text>
</comment>
<protein>
    <submittedName>
        <fullName evidence="1">Uncharacterized protein</fullName>
    </submittedName>
</protein>
<accession>A0A9P9XLQ4</accession>
<reference evidence="1" key="1">
    <citation type="submission" date="2019-01" db="EMBL/GenBank/DDBJ databases">
        <title>Colletotrichum abscissum LGMF1257.</title>
        <authorList>
            <person name="Baroncelli R."/>
        </authorList>
    </citation>
    <scope>NUCLEOTIDE SEQUENCE</scope>
    <source>
        <strain evidence="1">Ca142</strain>
    </source>
</reference>
<evidence type="ECO:0000313" key="1">
    <source>
        <dbReference type="EMBL" id="KAI3556432.1"/>
    </source>
</evidence>
<evidence type="ECO:0000313" key="2">
    <source>
        <dbReference type="Proteomes" id="UP001056436"/>
    </source>
</evidence>
<gene>
    <name evidence="1" type="ORF">CABS02_03292</name>
</gene>